<proteinExistence type="predicted"/>
<reference evidence="1 2" key="1">
    <citation type="submission" date="2023-06" db="EMBL/GenBank/DDBJ databases">
        <authorList>
            <person name="Yushchuk O."/>
            <person name="Binda E."/>
            <person name="Ruckert-Reed C."/>
            <person name="Fedorenko V."/>
            <person name="Kalinowski J."/>
            <person name="Marinelli F."/>
        </authorList>
    </citation>
    <scope>NUCLEOTIDE SEQUENCE [LARGE SCALE GENOMIC DNA]</scope>
    <source>
        <strain evidence="1 2">NRRL 3884</strain>
    </source>
</reference>
<dbReference type="EMBL" id="CP126980">
    <property type="protein sequence ID" value="WIM95758.1"/>
    <property type="molecule type" value="Genomic_DNA"/>
</dbReference>
<evidence type="ECO:0000313" key="2">
    <source>
        <dbReference type="Proteomes" id="UP001240150"/>
    </source>
</evidence>
<keyword evidence="2" id="KW-1185">Reference proteome</keyword>
<organism evidence="1 2">
    <name type="scientific">Actinoplanes oblitus</name>
    <dbReference type="NCBI Taxonomy" id="3040509"/>
    <lineage>
        <taxon>Bacteria</taxon>
        <taxon>Bacillati</taxon>
        <taxon>Actinomycetota</taxon>
        <taxon>Actinomycetes</taxon>
        <taxon>Micromonosporales</taxon>
        <taxon>Micromonosporaceae</taxon>
        <taxon>Actinoplanes</taxon>
    </lineage>
</organism>
<gene>
    <name evidence="1" type="ORF">ACTOB_007888</name>
</gene>
<evidence type="ECO:0000313" key="1">
    <source>
        <dbReference type="EMBL" id="WIM95758.1"/>
    </source>
</evidence>
<dbReference type="Proteomes" id="UP001240150">
    <property type="component" value="Chromosome"/>
</dbReference>
<accession>A0ABY8WGY3</accession>
<protein>
    <submittedName>
        <fullName evidence="1">Uncharacterized protein</fullName>
    </submittedName>
</protein>
<name>A0ABY8WGY3_9ACTN</name>
<dbReference type="RefSeq" id="WP_284917070.1">
    <property type="nucleotide sequence ID" value="NZ_CP126980.1"/>
</dbReference>
<sequence length="94" mass="10657">MDQVSRDSSASVFPADRRIERQEGVLLVCDADAYEFYIDAPLGHPPGSMSEVLQQAHQLGLEVLEDEVEFLTDQMIRIWLAPLDSLDDDRNPLR</sequence>